<evidence type="ECO:0000313" key="1">
    <source>
        <dbReference type="EMBL" id="KII64540.1"/>
    </source>
</evidence>
<gene>
    <name evidence="1" type="ORF">RF11_02379</name>
</gene>
<name>A0A0C2MJM7_THEKT</name>
<sequence>MTIKYRYFFQNQTGTLFAHEQSQYSVKAENLPEISQEEFIELIIANCFNRFLFNIQIWRFWIMCGKFYSGHLVMKSKHSILFDANITFVMLLLKLSREFQIL</sequence>
<dbReference type="AlphaFoldDB" id="A0A0C2MJM7"/>
<comment type="caution">
    <text evidence="1">The sequence shown here is derived from an EMBL/GenBank/DDBJ whole genome shotgun (WGS) entry which is preliminary data.</text>
</comment>
<dbReference type="EMBL" id="JWZT01004233">
    <property type="protein sequence ID" value="KII64540.1"/>
    <property type="molecule type" value="Genomic_DNA"/>
</dbReference>
<dbReference type="OrthoDB" id="1101576at2759"/>
<proteinExistence type="predicted"/>
<evidence type="ECO:0000313" key="2">
    <source>
        <dbReference type="Proteomes" id="UP000031668"/>
    </source>
</evidence>
<reference evidence="1 2" key="1">
    <citation type="journal article" date="2014" name="Genome Biol. Evol.">
        <title>The genome of the myxosporean Thelohanellus kitauei shows adaptations to nutrient acquisition within its fish host.</title>
        <authorList>
            <person name="Yang Y."/>
            <person name="Xiong J."/>
            <person name="Zhou Z."/>
            <person name="Huo F."/>
            <person name="Miao W."/>
            <person name="Ran C."/>
            <person name="Liu Y."/>
            <person name="Zhang J."/>
            <person name="Feng J."/>
            <person name="Wang M."/>
            <person name="Wang M."/>
            <person name="Wang L."/>
            <person name="Yao B."/>
        </authorList>
    </citation>
    <scope>NUCLEOTIDE SEQUENCE [LARGE SCALE GENOMIC DNA]</scope>
    <source>
        <strain evidence="1">Wuqing</strain>
    </source>
</reference>
<organism evidence="1 2">
    <name type="scientific">Thelohanellus kitauei</name>
    <name type="common">Myxosporean</name>
    <dbReference type="NCBI Taxonomy" id="669202"/>
    <lineage>
        <taxon>Eukaryota</taxon>
        <taxon>Metazoa</taxon>
        <taxon>Cnidaria</taxon>
        <taxon>Myxozoa</taxon>
        <taxon>Myxosporea</taxon>
        <taxon>Bivalvulida</taxon>
        <taxon>Platysporina</taxon>
        <taxon>Myxobolidae</taxon>
        <taxon>Thelohanellus</taxon>
    </lineage>
</organism>
<accession>A0A0C2MJM7</accession>
<dbReference type="Proteomes" id="UP000031668">
    <property type="component" value="Unassembled WGS sequence"/>
</dbReference>
<keyword evidence="2" id="KW-1185">Reference proteome</keyword>
<protein>
    <submittedName>
        <fullName evidence="1">Uncharacterized protein</fullName>
    </submittedName>
</protein>